<accession>J4KSG1</accession>
<dbReference type="HOGENOM" id="CLU_863027_0_0_6"/>
<evidence type="ECO:0000259" key="10">
    <source>
        <dbReference type="Pfam" id="PF21687"/>
    </source>
</evidence>
<keyword evidence="5" id="KW-0997">Cell inner membrane</keyword>
<keyword evidence="4" id="KW-1003">Cell membrane</keyword>
<evidence type="ECO:0000256" key="2">
    <source>
        <dbReference type="ARBA" id="ARBA00007246"/>
    </source>
</evidence>
<feature type="domain" description="T2SS protein K first SAM-like" evidence="10">
    <location>
        <begin position="104"/>
        <end position="197"/>
    </location>
</feature>
<keyword evidence="8" id="KW-1133">Transmembrane helix</keyword>
<keyword evidence="7" id="KW-0653">Protein transport</keyword>
<evidence type="ECO:0000256" key="5">
    <source>
        <dbReference type="ARBA" id="ARBA00022519"/>
    </source>
</evidence>
<keyword evidence="3" id="KW-0813">Transport</keyword>
<evidence type="ECO:0000313" key="11">
    <source>
        <dbReference type="EMBL" id="EJP72644.1"/>
    </source>
</evidence>
<evidence type="ECO:0000256" key="8">
    <source>
        <dbReference type="ARBA" id="ARBA00022989"/>
    </source>
</evidence>
<evidence type="ECO:0000256" key="1">
    <source>
        <dbReference type="ARBA" id="ARBA00004533"/>
    </source>
</evidence>
<evidence type="ECO:0000256" key="3">
    <source>
        <dbReference type="ARBA" id="ARBA00022448"/>
    </source>
</evidence>
<protein>
    <recommendedName>
        <fullName evidence="10">T2SS protein K first SAM-like domain-containing protein</fullName>
    </recommendedName>
</protein>
<dbReference type="Pfam" id="PF21687">
    <property type="entry name" value="T2SSK_1st"/>
    <property type="match status" value="1"/>
</dbReference>
<reference evidence="11 12" key="1">
    <citation type="journal article" date="2012" name="ISME J.">
        <title>Genomic insights to SAR86, an abundant and uncultivated marine bacterial lineage.</title>
        <authorList>
            <person name="Dupont C.L."/>
            <person name="Rusch D.B."/>
            <person name="Yooseph S."/>
            <person name="Lombardo M.J."/>
            <person name="Richter R.A."/>
            <person name="Valas R."/>
            <person name="Novotny M."/>
            <person name="Yee-Greenbaum J."/>
            <person name="Selengut J.D."/>
            <person name="Haft D.H."/>
            <person name="Halpern A.L."/>
            <person name="Lasken R.S."/>
            <person name="Nealson K."/>
            <person name="Friedman R."/>
            <person name="Venter J.C."/>
        </authorList>
    </citation>
    <scope>NUCLEOTIDE SEQUENCE [LARGE SCALE GENOMIC DNA]</scope>
</reference>
<sequence>MYISNKNKGVVLLSVLMVILLLSSIAAYLGNKYFISLKRFAYLEYQTHAINYYRGVESISINRIKEEIDANKKYLPRNHPLLNDTFSYEANNGFIKTTVKDISNCINVNSLVRLENNQLKDNSENIKRVKKLFDLLQIDEIYANEFIDQAIDWIDKDSDPRPYGLEDYYYTGPLVNPKHYSGMRYFYDLNELKSLPVSRIIGWNHIVENFCALPITERSYININTFKKGEGIMLASAFEELSIDDAEYVIFNMPEEGFDELNTFFNNFSNIDFGDVYTDINFSTNKFLLVSELITDEFNSKSQITIYYGNNKNGDILARTYNGI</sequence>
<comment type="similarity">
    <text evidence="2">Belongs to the GSP K family.</text>
</comment>
<evidence type="ECO:0000313" key="12">
    <source>
        <dbReference type="Proteomes" id="UP000010116"/>
    </source>
</evidence>
<dbReference type="InterPro" id="IPR049031">
    <property type="entry name" value="T2SSK_SAM-like_1st"/>
</dbReference>
<dbReference type="EMBL" id="JH611190">
    <property type="protein sequence ID" value="EJP72644.1"/>
    <property type="molecule type" value="Genomic_DNA"/>
</dbReference>
<dbReference type="InterPro" id="IPR045584">
    <property type="entry name" value="Pilin-like"/>
</dbReference>
<dbReference type="Proteomes" id="UP000010116">
    <property type="component" value="Unassembled WGS sequence"/>
</dbReference>
<keyword evidence="9" id="KW-0472">Membrane</keyword>
<gene>
    <name evidence="11" type="ORF">NT02SARS_1197</name>
</gene>
<evidence type="ECO:0000256" key="9">
    <source>
        <dbReference type="ARBA" id="ARBA00023136"/>
    </source>
</evidence>
<evidence type="ECO:0000256" key="4">
    <source>
        <dbReference type="ARBA" id="ARBA00022475"/>
    </source>
</evidence>
<dbReference type="GO" id="GO:0009306">
    <property type="term" value="P:protein secretion"/>
    <property type="evidence" value="ECO:0007669"/>
    <property type="project" value="InterPro"/>
</dbReference>
<dbReference type="InterPro" id="IPR038072">
    <property type="entry name" value="GspK_central_sf"/>
</dbReference>
<dbReference type="SUPFAM" id="SSF54523">
    <property type="entry name" value="Pili subunits"/>
    <property type="match status" value="1"/>
</dbReference>
<organism evidence="11 12">
    <name type="scientific">SAR86 cluster bacterium SAR86B</name>
    <dbReference type="NCBI Taxonomy" id="1123867"/>
    <lineage>
        <taxon>Bacteria</taxon>
        <taxon>Pseudomonadati</taxon>
        <taxon>Pseudomonadota</taxon>
        <taxon>Gammaproteobacteria</taxon>
        <taxon>SAR86 cluster</taxon>
    </lineage>
</organism>
<dbReference type="PANTHER" id="PTHR38831:SF1">
    <property type="entry name" value="TYPE II SECRETION SYSTEM PROTEIN K-RELATED"/>
    <property type="match status" value="1"/>
</dbReference>
<evidence type="ECO:0000256" key="6">
    <source>
        <dbReference type="ARBA" id="ARBA00022692"/>
    </source>
</evidence>
<dbReference type="PANTHER" id="PTHR38831">
    <property type="entry name" value="TYPE II SECRETION SYSTEM PROTEIN K"/>
    <property type="match status" value="1"/>
</dbReference>
<name>J4KSG1_9GAMM</name>
<dbReference type="SUPFAM" id="SSF158544">
    <property type="entry name" value="GspK insert domain-like"/>
    <property type="match status" value="2"/>
</dbReference>
<keyword evidence="6" id="KW-0812">Transmembrane</keyword>
<dbReference type="Gene3D" id="3.30.1300.30">
    <property type="entry name" value="GSPII I/J protein-like"/>
    <property type="match status" value="1"/>
</dbReference>
<dbReference type="Gene3D" id="1.10.40.60">
    <property type="entry name" value="EpsJ-like"/>
    <property type="match status" value="2"/>
</dbReference>
<dbReference type="AlphaFoldDB" id="J4KSG1"/>
<dbReference type="GO" id="GO:0005886">
    <property type="term" value="C:plasma membrane"/>
    <property type="evidence" value="ECO:0007669"/>
    <property type="project" value="UniProtKB-SubCell"/>
</dbReference>
<dbReference type="InterPro" id="IPR005628">
    <property type="entry name" value="GspK"/>
</dbReference>
<evidence type="ECO:0000256" key="7">
    <source>
        <dbReference type="ARBA" id="ARBA00022927"/>
    </source>
</evidence>
<comment type="subcellular location">
    <subcellularLocation>
        <location evidence="1">Cell inner membrane</location>
    </subcellularLocation>
</comment>
<proteinExistence type="inferred from homology"/>